<sequence>MSLSIVVNQSILSTSTILVAPAAIPTTIPKTTVIAAFAFASVGHIFRFILRTVATIGAAIRPAPQA</sequence>
<comment type="caution">
    <text evidence="1">The sequence shown here is derived from an EMBL/GenBank/DDBJ whole genome shotgun (WGS) entry which is preliminary data.</text>
</comment>
<dbReference type="EMBL" id="JARJCM010000218">
    <property type="protein sequence ID" value="KAJ7022014.1"/>
    <property type="molecule type" value="Genomic_DNA"/>
</dbReference>
<reference evidence="1" key="1">
    <citation type="submission" date="2023-03" db="EMBL/GenBank/DDBJ databases">
        <title>Massive genome expansion in bonnet fungi (Mycena s.s.) driven by repeated elements and novel gene families across ecological guilds.</title>
        <authorList>
            <consortium name="Lawrence Berkeley National Laboratory"/>
            <person name="Harder C.B."/>
            <person name="Miyauchi S."/>
            <person name="Viragh M."/>
            <person name="Kuo A."/>
            <person name="Thoen E."/>
            <person name="Andreopoulos B."/>
            <person name="Lu D."/>
            <person name="Skrede I."/>
            <person name="Drula E."/>
            <person name="Henrissat B."/>
            <person name="Morin E."/>
            <person name="Kohler A."/>
            <person name="Barry K."/>
            <person name="LaButti K."/>
            <person name="Morin E."/>
            <person name="Salamov A."/>
            <person name="Lipzen A."/>
            <person name="Mereny Z."/>
            <person name="Hegedus B."/>
            <person name="Baldrian P."/>
            <person name="Stursova M."/>
            <person name="Weitz H."/>
            <person name="Taylor A."/>
            <person name="Grigoriev I.V."/>
            <person name="Nagy L.G."/>
            <person name="Martin F."/>
            <person name="Kauserud H."/>
        </authorList>
    </citation>
    <scope>NUCLEOTIDE SEQUENCE</scope>
    <source>
        <strain evidence="1">CBHHK200</strain>
    </source>
</reference>
<proteinExistence type="predicted"/>
<dbReference type="Proteomes" id="UP001218188">
    <property type="component" value="Unassembled WGS sequence"/>
</dbReference>
<accession>A0AAD6WUY4</accession>
<evidence type="ECO:0000313" key="1">
    <source>
        <dbReference type="EMBL" id="KAJ7022014.1"/>
    </source>
</evidence>
<name>A0AAD6WUY4_9AGAR</name>
<dbReference type="AlphaFoldDB" id="A0AAD6WUY4"/>
<evidence type="ECO:0000313" key="2">
    <source>
        <dbReference type="Proteomes" id="UP001218188"/>
    </source>
</evidence>
<protein>
    <submittedName>
        <fullName evidence="1">Uncharacterized protein</fullName>
    </submittedName>
</protein>
<keyword evidence="2" id="KW-1185">Reference proteome</keyword>
<gene>
    <name evidence="1" type="ORF">C8F04DRAFT_1273013</name>
</gene>
<organism evidence="1 2">
    <name type="scientific">Mycena alexandri</name>
    <dbReference type="NCBI Taxonomy" id="1745969"/>
    <lineage>
        <taxon>Eukaryota</taxon>
        <taxon>Fungi</taxon>
        <taxon>Dikarya</taxon>
        <taxon>Basidiomycota</taxon>
        <taxon>Agaricomycotina</taxon>
        <taxon>Agaricomycetes</taxon>
        <taxon>Agaricomycetidae</taxon>
        <taxon>Agaricales</taxon>
        <taxon>Marasmiineae</taxon>
        <taxon>Mycenaceae</taxon>
        <taxon>Mycena</taxon>
    </lineage>
</organism>